<evidence type="ECO:0008006" key="3">
    <source>
        <dbReference type="Google" id="ProtNLM"/>
    </source>
</evidence>
<accession>A0A4R9C2U0</accession>
<dbReference type="Proteomes" id="UP000297454">
    <property type="component" value="Unassembled WGS sequence"/>
</dbReference>
<reference evidence="1 2" key="1">
    <citation type="submission" date="2019-01" db="EMBL/GenBank/DDBJ databases">
        <title>Draft Genome Sequences of Helcococcus ovis Strains Isolated from the Uterus and Vagina of Dairy Cows with Metritis.</title>
        <authorList>
            <person name="Cunha F."/>
            <person name="Jeon S.J."/>
            <person name="Kutzer P."/>
            <person name="Galvao K.N."/>
        </authorList>
    </citation>
    <scope>NUCLEOTIDE SEQUENCE [LARGE SCALE GENOMIC DNA]</scope>
    <source>
        <strain evidence="1 2">KG-37</strain>
    </source>
</reference>
<protein>
    <recommendedName>
        <fullName evidence="3">DNA polymerase III subunit delta</fullName>
    </recommendedName>
</protein>
<proteinExistence type="predicted"/>
<dbReference type="GeneID" id="97030163"/>
<evidence type="ECO:0000313" key="1">
    <source>
        <dbReference type="EMBL" id="TFF66985.1"/>
    </source>
</evidence>
<dbReference type="OrthoDB" id="9810148at2"/>
<dbReference type="RefSeq" id="WP_134711316.1">
    <property type="nucleotide sequence ID" value="NZ_CP119081.1"/>
</dbReference>
<dbReference type="AlphaFoldDB" id="A0A4R9C2U0"/>
<sequence>MLNEILDKQIKNNSIFNVYIVEGSLEDAKKQCLLFTQTIFNRKDVENLVNIVKPENNNISIDNIRNLSKLVYESPIKYDYNIFIIEDAGLMKVEAQNALLKTLEELPGYSIVFMTIDNRYKLLNTIISRSQIINIFDKKDIDFESETFKNLIYLLNKAFEGNYYIINKEKNLIKDLSENRNEVLKIMTQIYSDAIFKVNNTKNLRYNAIIKKMSKISNLSLEEMIRKNEEFKSLLKVNINFQLIVEKIILDLIEKYKKVR</sequence>
<name>A0A4R9C2U0_9FIRM</name>
<keyword evidence="2" id="KW-1185">Reference proteome</keyword>
<gene>
    <name evidence="1" type="ORF">EQF91_02340</name>
</gene>
<dbReference type="InterPro" id="IPR027417">
    <property type="entry name" value="P-loop_NTPase"/>
</dbReference>
<dbReference type="EMBL" id="SCFR01000005">
    <property type="protein sequence ID" value="TFF66985.1"/>
    <property type="molecule type" value="Genomic_DNA"/>
</dbReference>
<organism evidence="1 2">
    <name type="scientific">Helcococcus ovis</name>
    <dbReference type="NCBI Taxonomy" id="72026"/>
    <lineage>
        <taxon>Bacteria</taxon>
        <taxon>Bacillati</taxon>
        <taxon>Bacillota</taxon>
        <taxon>Tissierellia</taxon>
        <taxon>Tissierellales</taxon>
        <taxon>Peptoniphilaceae</taxon>
        <taxon>Helcococcus</taxon>
    </lineage>
</organism>
<comment type="caution">
    <text evidence="1">The sequence shown here is derived from an EMBL/GenBank/DDBJ whole genome shotgun (WGS) entry which is preliminary data.</text>
</comment>
<evidence type="ECO:0000313" key="2">
    <source>
        <dbReference type="Proteomes" id="UP000297454"/>
    </source>
</evidence>
<dbReference type="Pfam" id="PF13177">
    <property type="entry name" value="DNA_pol3_delta2"/>
    <property type="match status" value="1"/>
</dbReference>
<dbReference type="Gene3D" id="3.40.50.300">
    <property type="entry name" value="P-loop containing nucleotide triphosphate hydrolases"/>
    <property type="match status" value="1"/>
</dbReference>
<dbReference type="SUPFAM" id="SSF52540">
    <property type="entry name" value="P-loop containing nucleoside triphosphate hydrolases"/>
    <property type="match status" value="1"/>
</dbReference>